<feature type="transmembrane region" description="Helical" evidence="1">
    <location>
        <begin position="14"/>
        <end position="34"/>
    </location>
</feature>
<dbReference type="PATRIC" id="fig|1305731.5.peg.2730"/>
<keyword evidence="1" id="KW-0472">Membrane</keyword>
<dbReference type="GO" id="GO:0006629">
    <property type="term" value="P:lipid metabolic process"/>
    <property type="evidence" value="ECO:0007669"/>
    <property type="project" value="InterPro"/>
</dbReference>
<evidence type="ECO:0000256" key="1">
    <source>
        <dbReference type="SAM" id="Phobius"/>
    </source>
</evidence>
<organism evidence="3 4">
    <name type="scientific">Marinobacter excellens HL-55</name>
    <dbReference type="NCBI Taxonomy" id="1305731"/>
    <lineage>
        <taxon>Bacteria</taxon>
        <taxon>Pseudomonadati</taxon>
        <taxon>Pseudomonadota</taxon>
        <taxon>Gammaproteobacteria</taxon>
        <taxon>Pseudomonadales</taxon>
        <taxon>Marinobacteraceae</taxon>
        <taxon>Marinobacter</taxon>
    </lineage>
</organism>
<keyword evidence="1" id="KW-1133">Transmembrane helix</keyword>
<dbReference type="CDD" id="cd01060">
    <property type="entry name" value="Membrane-FADS-like"/>
    <property type="match status" value="1"/>
</dbReference>
<evidence type="ECO:0000259" key="2">
    <source>
        <dbReference type="Pfam" id="PF00487"/>
    </source>
</evidence>
<dbReference type="InterPro" id="IPR005804">
    <property type="entry name" value="FA_desaturase_dom"/>
</dbReference>
<dbReference type="Proteomes" id="UP000050416">
    <property type="component" value="Unassembled WGS sequence"/>
</dbReference>
<reference evidence="3 4" key="1">
    <citation type="submission" date="2015-09" db="EMBL/GenBank/DDBJ databases">
        <title>Identification and resolution of microdiversity through metagenomic sequencing of parallel consortia.</title>
        <authorList>
            <person name="Nelson W.C."/>
            <person name="Romine M.F."/>
            <person name="Lindemann S.R."/>
        </authorList>
    </citation>
    <scope>NUCLEOTIDE SEQUENCE [LARGE SCALE GENOMIC DNA]</scope>
    <source>
        <strain evidence="3">HL-55</strain>
    </source>
</reference>
<evidence type="ECO:0000313" key="4">
    <source>
        <dbReference type="Proteomes" id="UP000050416"/>
    </source>
</evidence>
<dbReference type="STRING" id="1305731.GCA_000934705_00259"/>
<sequence>MRYIAQHFRHSDGVWPLTLVLAYILTTYIGGWLLMAQPGFLLPLLGIIACGHGMVIAAYLVHDCAHNAIFKKTEHNTHLGKLLNWITGGSYGTYEDLRYKHMRHHVDNADPISFDYRAWLKAHPRTEKLVFALEWFYFPAVDILMHALLMIAPFTSIGDAKQRKRLAAVLLTRSILLVTLAFWSIKAVLLYALAYLLMLTVLRFFDAYQHNYEIVVNLKDPDAEFPHKGNKDYEQNNTYSNLISRRWPVLNLLVLNFCYHNAHHAKPTMPWYKLPALHNELFGDAYTCTVGLKGQLRSYHRNRIAGIYAETYGQVEVPEALRDGKAVPVYGLSFLTAF</sequence>
<dbReference type="AlphaFoldDB" id="A0A0N8KKY2"/>
<dbReference type="OrthoDB" id="9800167at2"/>
<gene>
    <name evidence="3" type="ORF">HLUCCX14_06115</name>
</gene>
<feature type="transmembrane region" description="Helical" evidence="1">
    <location>
        <begin position="135"/>
        <end position="154"/>
    </location>
</feature>
<keyword evidence="1" id="KW-0812">Transmembrane</keyword>
<dbReference type="EMBL" id="LJZQ01000006">
    <property type="protein sequence ID" value="KPQ29410.1"/>
    <property type="molecule type" value="Genomic_DNA"/>
</dbReference>
<feature type="transmembrane region" description="Helical" evidence="1">
    <location>
        <begin position="41"/>
        <end position="61"/>
    </location>
</feature>
<evidence type="ECO:0000313" key="3">
    <source>
        <dbReference type="EMBL" id="KPQ29410.1"/>
    </source>
</evidence>
<proteinExistence type="predicted"/>
<accession>A0A0N8KKY2</accession>
<name>A0A0N8KKY2_9GAMM</name>
<protein>
    <submittedName>
        <fullName evidence="3">Fatty acid desaturase</fullName>
    </submittedName>
</protein>
<feature type="domain" description="Fatty acid desaturase" evidence="2">
    <location>
        <begin position="41"/>
        <end position="284"/>
    </location>
</feature>
<dbReference type="Pfam" id="PF00487">
    <property type="entry name" value="FA_desaturase"/>
    <property type="match status" value="1"/>
</dbReference>
<comment type="caution">
    <text evidence="3">The sequence shown here is derived from an EMBL/GenBank/DDBJ whole genome shotgun (WGS) entry which is preliminary data.</text>
</comment>